<organism evidence="4 5">
    <name type="scientific">Blastochloris viridis</name>
    <name type="common">Rhodopseudomonas viridis</name>
    <dbReference type="NCBI Taxonomy" id="1079"/>
    <lineage>
        <taxon>Bacteria</taxon>
        <taxon>Pseudomonadati</taxon>
        <taxon>Pseudomonadota</taxon>
        <taxon>Alphaproteobacteria</taxon>
        <taxon>Hyphomicrobiales</taxon>
        <taxon>Blastochloridaceae</taxon>
        <taxon>Blastochloris</taxon>
    </lineage>
</organism>
<dbReference type="KEGG" id="bvr:BVIR_1558"/>
<feature type="compositionally biased region" description="Polar residues" evidence="2">
    <location>
        <begin position="47"/>
        <end position="56"/>
    </location>
</feature>
<accession>A0A0P0JJE8</accession>
<dbReference type="AlphaFoldDB" id="A0A0P0JJE8"/>
<evidence type="ECO:0000313" key="5">
    <source>
        <dbReference type="Proteomes" id="UP000065734"/>
    </source>
</evidence>
<dbReference type="InterPro" id="IPR016047">
    <property type="entry name" value="M23ase_b-sheet_dom"/>
</dbReference>
<feature type="compositionally biased region" description="Pro residues" evidence="2">
    <location>
        <begin position="75"/>
        <end position="85"/>
    </location>
</feature>
<name>A0A0P0JJE8_BLAVI</name>
<dbReference type="SUPFAM" id="SSF54106">
    <property type="entry name" value="LysM domain"/>
    <property type="match status" value="2"/>
</dbReference>
<gene>
    <name evidence="4" type="primary">nlpD_1</name>
    <name evidence="4" type="ORF">BVIRIDIS_10030</name>
</gene>
<evidence type="ECO:0000256" key="2">
    <source>
        <dbReference type="SAM" id="MobiDB-lite"/>
    </source>
</evidence>
<dbReference type="Gene3D" id="2.70.70.10">
    <property type="entry name" value="Glucose Permease (Domain IIA)"/>
    <property type="match status" value="1"/>
</dbReference>
<feature type="domain" description="LysM" evidence="3">
    <location>
        <begin position="286"/>
        <end position="330"/>
    </location>
</feature>
<dbReference type="OrthoDB" id="9795421at2"/>
<dbReference type="STRING" id="1079.BVIR_1558"/>
<dbReference type="PROSITE" id="PS51257">
    <property type="entry name" value="PROKAR_LIPOPROTEIN"/>
    <property type="match status" value="1"/>
</dbReference>
<dbReference type="PATRIC" id="fig|1079.6.peg.1614"/>
<feature type="region of interest" description="Disordered" evidence="2">
    <location>
        <begin position="36"/>
        <end position="143"/>
    </location>
</feature>
<dbReference type="InterPro" id="IPR011055">
    <property type="entry name" value="Dup_hybrid_motif"/>
</dbReference>
<feature type="region of interest" description="Disordered" evidence="2">
    <location>
        <begin position="333"/>
        <end position="368"/>
    </location>
</feature>
<feature type="domain" description="LysM" evidence="3">
    <location>
        <begin position="204"/>
        <end position="248"/>
    </location>
</feature>
<evidence type="ECO:0000256" key="1">
    <source>
        <dbReference type="ARBA" id="ARBA00038420"/>
    </source>
</evidence>
<sequence>MRTPAEFVRPRTVARFAAAGMMAVAVAGCADSRFGSDPLYTPFGSRSAETTGSVPSNAPPAPVMAAPTTQVSNQPLPPAYYPPAPVQQQTQPYNPSYGQPSYGQPSYGQPSYGQPAYGQSAPQASLPPPPPRWSAPAAPTQSTYVPARANPPQAAYGGRPTTVAAAPAPAYRPPASVAPARIETTGAVPTGNGASDSWNWEGGTAITVKPGESVELLARRYGVPAQAIARANNLSDPRLVHPGQRLVIPTYTYRPGGPDRTSAALSPQATAALRAASPPAAAAPSGTHIVNSGETLNGIAKRYRLTRAELAAANGLTPDARLSVGQRLMIPGRRGASQQAAAATQMPVAQPSLAQPRPETPAPAALAPAAPASVAAAKPEPKVETAAMVKPTVTPEDTVETKSEPARQGLSFRWPVHGRVITGYGAKPGGERNDGINIAVPEGASIKAAEDGVVAYSGAELKGYGNLVLIRHSDGWVTAYAHNSEILVKRGDTVKRGQTISKAGQSGSVTSPQLHFEVRRGSNPVDPMPLLGGG</sequence>
<dbReference type="SMART" id="SM00257">
    <property type="entry name" value="LysM"/>
    <property type="match status" value="2"/>
</dbReference>
<feature type="compositionally biased region" description="Polar residues" evidence="2">
    <location>
        <begin position="94"/>
        <end position="112"/>
    </location>
</feature>
<feature type="compositionally biased region" description="Low complexity" evidence="2">
    <location>
        <begin position="336"/>
        <end position="345"/>
    </location>
</feature>
<dbReference type="SUPFAM" id="SSF51261">
    <property type="entry name" value="Duplicated hybrid motif"/>
    <property type="match status" value="1"/>
</dbReference>
<comment type="similarity">
    <text evidence="1">Belongs to the E.coli NlpD/Haemophilus LppB family.</text>
</comment>
<dbReference type="InterPro" id="IPR050570">
    <property type="entry name" value="Cell_wall_metabolism_enzyme"/>
</dbReference>
<evidence type="ECO:0000313" key="4">
    <source>
        <dbReference type="EMBL" id="CUU42002.1"/>
    </source>
</evidence>
<reference evidence="5" key="1">
    <citation type="journal article" date="2016" name="Genome Announc.">
        <title>Revised genome sequence of the purple photosynthetic bacterium Blastochloris viridis.</title>
        <authorList>
            <person name="Liu L.N."/>
            <person name="Faulkner M."/>
            <person name="Liu X."/>
            <person name="Huang F."/>
            <person name="Darby A.C."/>
            <person name="Hall N."/>
        </authorList>
    </citation>
    <scope>NUCLEOTIDE SEQUENCE [LARGE SCALE GENOMIC DNA]</scope>
    <source>
        <strain evidence="5">ATCC 19567 / DSM 133 / F</strain>
    </source>
</reference>
<evidence type="ECO:0000259" key="3">
    <source>
        <dbReference type="PROSITE" id="PS51782"/>
    </source>
</evidence>
<keyword evidence="5" id="KW-1185">Reference proteome</keyword>
<dbReference type="Pfam" id="PF01551">
    <property type="entry name" value="Peptidase_M23"/>
    <property type="match status" value="1"/>
</dbReference>
<dbReference type="CDD" id="cd00118">
    <property type="entry name" value="LysM"/>
    <property type="match status" value="2"/>
</dbReference>
<dbReference type="InterPro" id="IPR018392">
    <property type="entry name" value="LysM"/>
</dbReference>
<dbReference type="InterPro" id="IPR036779">
    <property type="entry name" value="LysM_dom_sf"/>
</dbReference>
<dbReference type="Gene3D" id="3.10.350.10">
    <property type="entry name" value="LysM domain"/>
    <property type="match status" value="2"/>
</dbReference>
<dbReference type="Pfam" id="PF01476">
    <property type="entry name" value="LysM"/>
    <property type="match status" value="2"/>
</dbReference>
<dbReference type="EMBL" id="LN907867">
    <property type="protein sequence ID" value="CUU42002.1"/>
    <property type="molecule type" value="Genomic_DNA"/>
</dbReference>
<keyword evidence="4" id="KW-0378">Hydrolase</keyword>
<dbReference type="PANTHER" id="PTHR21666:SF263">
    <property type="entry name" value="MUREIN HYDROLASE ACTIVATOR NLPD"/>
    <property type="match status" value="1"/>
</dbReference>
<proteinExistence type="inferred from homology"/>
<protein>
    <submittedName>
        <fullName evidence="4">Murein hydrolase activator NlpD</fullName>
    </submittedName>
</protein>
<dbReference type="GO" id="GO:0004222">
    <property type="term" value="F:metalloendopeptidase activity"/>
    <property type="evidence" value="ECO:0007669"/>
    <property type="project" value="TreeGrafter"/>
</dbReference>
<dbReference type="PROSITE" id="PS51782">
    <property type="entry name" value="LYSM"/>
    <property type="match status" value="2"/>
</dbReference>
<dbReference type="PANTHER" id="PTHR21666">
    <property type="entry name" value="PEPTIDASE-RELATED"/>
    <property type="match status" value="1"/>
</dbReference>
<dbReference type="CDD" id="cd12797">
    <property type="entry name" value="M23_peptidase"/>
    <property type="match status" value="1"/>
</dbReference>
<dbReference type="Proteomes" id="UP000065734">
    <property type="component" value="Chromosome I"/>
</dbReference>